<name>A0A2M8LS65_9ACTN</name>
<feature type="region of interest" description="Disordered" evidence="1">
    <location>
        <begin position="128"/>
        <end position="167"/>
    </location>
</feature>
<keyword evidence="3" id="KW-1185">Reference proteome</keyword>
<comment type="caution">
    <text evidence="2">The sequence shown here is derived from an EMBL/GenBank/DDBJ whole genome shotgun (WGS) entry which is preliminary data.</text>
</comment>
<feature type="compositionally biased region" description="Pro residues" evidence="1">
    <location>
        <begin position="147"/>
        <end position="161"/>
    </location>
</feature>
<organism evidence="2 3">
    <name type="scientific">Streptomyces carminius</name>
    <dbReference type="NCBI Taxonomy" id="2665496"/>
    <lineage>
        <taxon>Bacteria</taxon>
        <taxon>Bacillati</taxon>
        <taxon>Actinomycetota</taxon>
        <taxon>Actinomycetes</taxon>
        <taxon>Kitasatosporales</taxon>
        <taxon>Streptomycetaceae</taxon>
        <taxon>Streptomyces</taxon>
    </lineage>
</organism>
<protein>
    <submittedName>
        <fullName evidence="2">Uncharacterized protein</fullName>
    </submittedName>
</protein>
<accession>A0A2M8LS65</accession>
<sequence length="167" mass="17433">MDSPSSTGGADGADRQVKIFLSEEEGDPEELQELAGRLRRELLRLDVADVRPLPGAAPPPGARAFDVVEAGAMLVTLGESATMLRDLVTVVRGWRHRESQTSPSVRVEADGNVLEITDASPDQLARTLETFLGHRSPAGPDADGRSGPPPASGPASGPAPPASRAEP</sequence>
<gene>
    <name evidence="2" type="ORF">CUT44_26835</name>
</gene>
<dbReference type="Pfam" id="PF19953">
    <property type="entry name" value="EACC1"/>
    <property type="match status" value="1"/>
</dbReference>
<dbReference type="RefSeq" id="WP_100204555.1">
    <property type="nucleotide sequence ID" value="NZ_PGGW01000068.1"/>
</dbReference>
<evidence type="ECO:0000313" key="3">
    <source>
        <dbReference type="Proteomes" id="UP000230407"/>
    </source>
</evidence>
<proteinExistence type="predicted"/>
<evidence type="ECO:0000256" key="1">
    <source>
        <dbReference type="SAM" id="MobiDB-lite"/>
    </source>
</evidence>
<dbReference type="EMBL" id="PGGW01000068">
    <property type="protein sequence ID" value="PJE94774.1"/>
    <property type="molecule type" value="Genomic_DNA"/>
</dbReference>
<dbReference type="InterPro" id="IPR045428">
    <property type="entry name" value="EACC1"/>
</dbReference>
<dbReference type="Proteomes" id="UP000230407">
    <property type="component" value="Unassembled WGS sequence"/>
</dbReference>
<evidence type="ECO:0000313" key="2">
    <source>
        <dbReference type="EMBL" id="PJE94774.1"/>
    </source>
</evidence>
<dbReference type="AlphaFoldDB" id="A0A2M8LS65"/>
<reference evidence="2 3" key="1">
    <citation type="submission" date="2017-11" db="EMBL/GenBank/DDBJ databases">
        <title>Streptomyces carmine sp. nov., a novel actinomycete isolated from Sophora alopecuroides in Xinjiang, China.</title>
        <authorList>
            <person name="Wang Y."/>
            <person name="Luo X."/>
            <person name="Wan C."/>
            <person name="Zhang L."/>
        </authorList>
    </citation>
    <scope>NUCLEOTIDE SEQUENCE [LARGE SCALE GENOMIC DNA]</scope>
    <source>
        <strain evidence="2 3">TRM SA0054</strain>
    </source>
</reference>